<dbReference type="Proteomes" id="UP000095767">
    <property type="component" value="Unassembled WGS sequence"/>
</dbReference>
<evidence type="ECO:0000313" key="3">
    <source>
        <dbReference type="Proteomes" id="UP000095767"/>
    </source>
</evidence>
<reference evidence="2 3" key="1">
    <citation type="submission" date="2016-09" db="EMBL/GenBank/DDBJ databases">
        <title>The draft genome of Dichanthelium oligosanthes: A C3 panicoid grass species.</title>
        <authorList>
            <person name="Studer A.J."/>
            <person name="Schnable J.C."/>
            <person name="Brutnell T.P."/>
        </authorList>
    </citation>
    <scope>NUCLEOTIDE SEQUENCE [LARGE SCALE GENOMIC DNA]</scope>
    <source>
        <strain evidence="3">cv. Kellogg 1175</strain>
        <tissue evidence="2">Leaf</tissue>
    </source>
</reference>
<evidence type="ECO:0000313" key="2">
    <source>
        <dbReference type="EMBL" id="OEL31495.1"/>
    </source>
</evidence>
<sequence>LPELPNIPFARSERGLSPTVISAGNGMPSTVTVSVSEPTACGDMPALPPGRQQRID</sequence>
<organism evidence="2 3">
    <name type="scientific">Dichanthelium oligosanthes</name>
    <dbReference type="NCBI Taxonomy" id="888268"/>
    <lineage>
        <taxon>Eukaryota</taxon>
        <taxon>Viridiplantae</taxon>
        <taxon>Streptophyta</taxon>
        <taxon>Embryophyta</taxon>
        <taxon>Tracheophyta</taxon>
        <taxon>Spermatophyta</taxon>
        <taxon>Magnoliopsida</taxon>
        <taxon>Liliopsida</taxon>
        <taxon>Poales</taxon>
        <taxon>Poaceae</taxon>
        <taxon>PACMAD clade</taxon>
        <taxon>Panicoideae</taxon>
        <taxon>Panicodae</taxon>
        <taxon>Paniceae</taxon>
        <taxon>Dichantheliinae</taxon>
        <taxon>Dichanthelium</taxon>
    </lineage>
</organism>
<comment type="caution">
    <text evidence="2">The sequence shown here is derived from an EMBL/GenBank/DDBJ whole genome shotgun (WGS) entry which is preliminary data.</text>
</comment>
<accession>A0A1E5W2B5</accession>
<dbReference type="EMBL" id="LWDX02023250">
    <property type="protein sequence ID" value="OEL31495.1"/>
    <property type="molecule type" value="Genomic_DNA"/>
</dbReference>
<gene>
    <name evidence="2" type="ORF">BAE44_0007486</name>
</gene>
<feature type="region of interest" description="Disordered" evidence="1">
    <location>
        <begin position="1"/>
        <end position="27"/>
    </location>
</feature>
<protein>
    <submittedName>
        <fullName evidence="2">Uncharacterized protein</fullName>
    </submittedName>
</protein>
<evidence type="ECO:0000256" key="1">
    <source>
        <dbReference type="SAM" id="MobiDB-lite"/>
    </source>
</evidence>
<name>A0A1E5W2B5_9POAL</name>
<dbReference type="AlphaFoldDB" id="A0A1E5W2B5"/>
<feature type="non-terminal residue" evidence="2">
    <location>
        <position position="1"/>
    </location>
</feature>
<keyword evidence="3" id="KW-1185">Reference proteome</keyword>
<proteinExistence type="predicted"/>